<evidence type="ECO:0000259" key="12">
    <source>
        <dbReference type="PROSITE" id="PS50157"/>
    </source>
</evidence>
<evidence type="ECO:0000256" key="2">
    <source>
        <dbReference type="ARBA" id="ARBA00022737"/>
    </source>
</evidence>
<feature type="region of interest" description="Disordered" evidence="10">
    <location>
        <begin position="596"/>
        <end position="632"/>
    </location>
</feature>
<dbReference type="EMBL" id="VCHE01000032">
    <property type="protein sequence ID" value="KAB2575508.1"/>
    <property type="molecule type" value="Genomic_DNA"/>
</dbReference>
<dbReference type="InterPro" id="IPR013087">
    <property type="entry name" value="Znf_C2H2_type"/>
</dbReference>
<feature type="compositionally biased region" description="Low complexity" evidence="10">
    <location>
        <begin position="276"/>
        <end position="296"/>
    </location>
</feature>
<keyword evidence="4" id="KW-0862">Zinc</keyword>
<gene>
    <name evidence="13" type="primary">hbx4_0</name>
    <name evidence="13" type="ORF">DBV05_g5852</name>
</gene>
<dbReference type="CDD" id="cd00086">
    <property type="entry name" value="homeodomain"/>
    <property type="match status" value="1"/>
</dbReference>
<dbReference type="SUPFAM" id="SSF46689">
    <property type="entry name" value="Homeodomain-like"/>
    <property type="match status" value="1"/>
</dbReference>
<feature type="region of interest" description="Disordered" evidence="10">
    <location>
        <begin position="674"/>
        <end position="711"/>
    </location>
</feature>
<accession>A0A5N5DCH3</accession>
<evidence type="ECO:0000256" key="6">
    <source>
        <dbReference type="ARBA" id="ARBA00023155"/>
    </source>
</evidence>
<feature type="region of interest" description="Disordered" evidence="10">
    <location>
        <begin position="570"/>
        <end position="589"/>
    </location>
</feature>
<dbReference type="SMART" id="SM00389">
    <property type="entry name" value="HOX"/>
    <property type="match status" value="1"/>
</dbReference>
<evidence type="ECO:0000313" key="13">
    <source>
        <dbReference type="EMBL" id="KAB2575508.1"/>
    </source>
</evidence>
<name>A0A5N5DCH3_9PEZI</name>
<evidence type="ECO:0000259" key="11">
    <source>
        <dbReference type="PROSITE" id="PS50071"/>
    </source>
</evidence>
<organism evidence="13 14">
    <name type="scientific">Lasiodiplodia theobromae</name>
    <dbReference type="NCBI Taxonomy" id="45133"/>
    <lineage>
        <taxon>Eukaryota</taxon>
        <taxon>Fungi</taxon>
        <taxon>Dikarya</taxon>
        <taxon>Ascomycota</taxon>
        <taxon>Pezizomycotina</taxon>
        <taxon>Dothideomycetes</taxon>
        <taxon>Dothideomycetes incertae sedis</taxon>
        <taxon>Botryosphaeriales</taxon>
        <taxon>Botryosphaeriaceae</taxon>
        <taxon>Lasiodiplodia</taxon>
    </lineage>
</organism>
<keyword evidence="6 9" id="KW-0371">Homeobox</keyword>
<keyword evidence="1" id="KW-0479">Metal-binding</keyword>
<dbReference type="InterPro" id="IPR008422">
    <property type="entry name" value="KN_HD"/>
</dbReference>
<evidence type="ECO:0000256" key="1">
    <source>
        <dbReference type="ARBA" id="ARBA00022723"/>
    </source>
</evidence>
<dbReference type="GO" id="GO:0005634">
    <property type="term" value="C:nucleus"/>
    <property type="evidence" value="ECO:0007669"/>
    <property type="project" value="UniProtKB-SubCell"/>
</dbReference>
<dbReference type="PROSITE" id="PS50157">
    <property type="entry name" value="ZINC_FINGER_C2H2_2"/>
    <property type="match status" value="2"/>
</dbReference>
<evidence type="ECO:0000313" key="14">
    <source>
        <dbReference type="Proteomes" id="UP000325902"/>
    </source>
</evidence>
<dbReference type="GO" id="GO:0000981">
    <property type="term" value="F:DNA-binding transcription factor activity, RNA polymerase II-specific"/>
    <property type="evidence" value="ECO:0007669"/>
    <property type="project" value="TreeGrafter"/>
</dbReference>
<evidence type="ECO:0000256" key="5">
    <source>
        <dbReference type="ARBA" id="ARBA00023125"/>
    </source>
</evidence>
<dbReference type="GO" id="GO:0000977">
    <property type="term" value="F:RNA polymerase II transcription regulatory region sequence-specific DNA binding"/>
    <property type="evidence" value="ECO:0007669"/>
    <property type="project" value="TreeGrafter"/>
</dbReference>
<dbReference type="Proteomes" id="UP000325902">
    <property type="component" value="Unassembled WGS sequence"/>
</dbReference>
<keyword evidence="2" id="KW-0677">Repeat</keyword>
<dbReference type="PROSITE" id="PS50071">
    <property type="entry name" value="HOMEOBOX_2"/>
    <property type="match status" value="1"/>
</dbReference>
<dbReference type="InterPro" id="IPR009057">
    <property type="entry name" value="Homeodomain-like_sf"/>
</dbReference>
<dbReference type="GO" id="GO:0008270">
    <property type="term" value="F:zinc ion binding"/>
    <property type="evidence" value="ECO:0007669"/>
    <property type="project" value="UniProtKB-KW"/>
</dbReference>
<feature type="DNA-binding region" description="Homeobox" evidence="9">
    <location>
        <begin position="130"/>
        <end position="192"/>
    </location>
</feature>
<evidence type="ECO:0000256" key="8">
    <source>
        <dbReference type="PROSITE-ProRule" id="PRU00042"/>
    </source>
</evidence>
<dbReference type="InterPro" id="IPR001356">
    <property type="entry name" value="HD"/>
</dbReference>
<feature type="region of interest" description="Disordered" evidence="10">
    <location>
        <begin position="489"/>
        <end position="517"/>
    </location>
</feature>
<feature type="compositionally biased region" description="Polar residues" evidence="10">
    <location>
        <begin position="195"/>
        <end position="217"/>
    </location>
</feature>
<feature type="domain" description="Homeobox" evidence="11">
    <location>
        <begin position="128"/>
        <end position="191"/>
    </location>
</feature>
<feature type="compositionally biased region" description="Gly residues" evidence="10">
    <location>
        <begin position="610"/>
        <end position="628"/>
    </location>
</feature>
<keyword evidence="7 9" id="KW-0539">Nucleus</keyword>
<comment type="subcellular location">
    <subcellularLocation>
        <location evidence="9">Nucleus</location>
    </subcellularLocation>
</comment>
<evidence type="ECO:0000256" key="10">
    <source>
        <dbReference type="SAM" id="MobiDB-lite"/>
    </source>
</evidence>
<dbReference type="Gene3D" id="1.10.10.60">
    <property type="entry name" value="Homeodomain-like"/>
    <property type="match status" value="1"/>
</dbReference>
<feature type="compositionally biased region" description="Low complexity" evidence="10">
    <location>
        <begin position="497"/>
        <end position="517"/>
    </location>
</feature>
<sequence length="711" mass="76810">MDHPPHDDDMQAYFPPQSHQWADPMQVDAHAEAVPWNYGCSASNWWLPQDSHDQFNHLAAFPGQQGGPWTVDQYPPAQLDFQGAHFQPPTFEPIQGTGQLIPDDELDGLLNPHPSSQPGFELGRPELQARQRVRQRISSPAKAILQQWFDDHIEDPYLEREDVSTLSEATGLTPRQVRTFFANARARKLPAPLVGQQSPPALSSTEAKASGAPSNKPKQPAASKTPCPRQQSPMQRYLSSSPEDEGVSEEALRHAAAASQANTACTGSAPHRNPDALSEAASSNSSSSSRASIDSAVNRVPRRGRKRHRGSLRRGTNTVVRERVDQSKIFQCTFCNRDFAQKYDWRRHEESVHIPQKEWICMPDGAVRTDAATGFRFCVFCEQQNPSNDHLQRHNHAPCLAAPQASRTFTRKDKLIQHLGQVHKQAQMSPTMQSSWSRRVARHVAIACGICGVRLFSWNERVEHISTHFVDGLDMRYWLGAPGGVVSLTPPSPAAPPTTTCGSSSSPSISTSSSSSSLPSTAAAVDPLFPAYTPPLRSSAHRASPSSFHSCTSCSNRFSRYADTVFHERQVHRMYKPRPQPTEDGGNIANFPLVQQQSHAAEQQQPGGQRRVGGPGPGPGAGVGGGGAAAASAAARGPVASLMRRHHHLRQQQPAGSSVDAPVAAVLWGGESGSRSKALLGEGGGGGGGGGEKGKGGGSGSGRPFWRDGHR</sequence>
<dbReference type="OrthoDB" id="5399138at2759"/>
<dbReference type="SMART" id="SM00355">
    <property type="entry name" value="ZnF_C2H2"/>
    <property type="match status" value="3"/>
</dbReference>
<reference evidence="13 14" key="1">
    <citation type="journal article" date="2019" name="Sci. Rep.">
        <title>A multi-omics analysis of the grapevine pathogen Lasiodiplodia theobromae reveals that temperature affects the expression of virulence- and pathogenicity-related genes.</title>
        <authorList>
            <person name="Felix C."/>
            <person name="Meneses R."/>
            <person name="Goncalves M.F.M."/>
            <person name="Tilleman L."/>
            <person name="Duarte A.S."/>
            <person name="Jorrin-Novo J.V."/>
            <person name="Van de Peer Y."/>
            <person name="Deforce D."/>
            <person name="Van Nieuwerburgh F."/>
            <person name="Esteves A.C."/>
            <person name="Alves A."/>
        </authorList>
    </citation>
    <scope>NUCLEOTIDE SEQUENCE [LARGE SCALE GENOMIC DNA]</scope>
    <source>
        <strain evidence="13 14">LA-SOL3</strain>
    </source>
</reference>
<evidence type="ECO:0000256" key="9">
    <source>
        <dbReference type="PROSITE-ProRule" id="PRU00108"/>
    </source>
</evidence>
<feature type="compositionally biased region" description="Low complexity" evidence="10">
    <location>
        <begin position="255"/>
        <end position="264"/>
    </location>
</feature>
<feature type="domain" description="C2H2-type" evidence="12">
    <location>
        <begin position="549"/>
        <end position="577"/>
    </location>
</feature>
<evidence type="ECO:0000256" key="3">
    <source>
        <dbReference type="ARBA" id="ARBA00022771"/>
    </source>
</evidence>
<keyword evidence="3 8" id="KW-0863">Zinc-finger</keyword>
<feature type="compositionally biased region" description="Low complexity" evidence="10">
    <location>
        <begin position="596"/>
        <end position="609"/>
    </location>
</feature>
<feature type="compositionally biased region" description="Gly residues" evidence="10">
    <location>
        <begin position="681"/>
        <end position="701"/>
    </location>
</feature>
<feature type="region of interest" description="Disordered" evidence="10">
    <location>
        <begin position="191"/>
        <end position="314"/>
    </location>
</feature>
<dbReference type="Pfam" id="PF05920">
    <property type="entry name" value="Homeobox_KN"/>
    <property type="match status" value="1"/>
</dbReference>
<comment type="caution">
    <text evidence="13">The sequence shown here is derived from an EMBL/GenBank/DDBJ whole genome shotgun (WGS) entry which is preliminary data.</text>
</comment>
<feature type="compositionally biased region" description="Basic residues" evidence="10">
    <location>
        <begin position="300"/>
        <end position="312"/>
    </location>
</feature>
<proteinExistence type="predicted"/>
<feature type="domain" description="C2H2-type" evidence="12">
    <location>
        <begin position="330"/>
        <end position="358"/>
    </location>
</feature>
<feature type="compositionally biased region" description="Polar residues" evidence="10">
    <location>
        <begin position="228"/>
        <end position="241"/>
    </location>
</feature>
<keyword evidence="5 9" id="KW-0238">DNA-binding</keyword>
<evidence type="ECO:0000256" key="7">
    <source>
        <dbReference type="ARBA" id="ARBA00023242"/>
    </source>
</evidence>
<protein>
    <submittedName>
        <fullName evidence="13">Homeobox protein 4</fullName>
    </submittedName>
</protein>
<dbReference type="PANTHER" id="PTHR24409:SF295">
    <property type="entry name" value="AZ2-RELATED"/>
    <property type="match status" value="1"/>
</dbReference>
<dbReference type="PROSITE" id="PS00028">
    <property type="entry name" value="ZINC_FINGER_C2H2_1"/>
    <property type="match status" value="2"/>
</dbReference>
<dbReference type="AlphaFoldDB" id="A0A5N5DCH3"/>
<evidence type="ECO:0000256" key="4">
    <source>
        <dbReference type="ARBA" id="ARBA00022833"/>
    </source>
</evidence>
<dbReference type="PANTHER" id="PTHR24409">
    <property type="entry name" value="ZINC FINGER PROTEIN 142"/>
    <property type="match status" value="1"/>
</dbReference>
<keyword evidence="14" id="KW-1185">Reference proteome</keyword>